<feature type="transmembrane region" description="Helical" evidence="1">
    <location>
        <begin position="150"/>
        <end position="176"/>
    </location>
</feature>
<comment type="caution">
    <text evidence="3">The sequence shown here is derived from an EMBL/GenBank/DDBJ whole genome shotgun (WGS) entry which is preliminary data.</text>
</comment>
<evidence type="ECO:0000259" key="2">
    <source>
        <dbReference type="Pfam" id="PF24841"/>
    </source>
</evidence>
<accession>A0A9W4GEH7</accession>
<keyword evidence="1" id="KW-0472">Membrane</keyword>
<proteinExistence type="predicted"/>
<dbReference type="InterPro" id="IPR056136">
    <property type="entry name" value="DUF7719"/>
</dbReference>
<dbReference type="Pfam" id="PF24841">
    <property type="entry name" value="DUF7719"/>
    <property type="match status" value="1"/>
</dbReference>
<keyword evidence="1" id="KW-0812">Transmembrane</keyword>
<dbReference type="EMBL" id="CAJHIT010000006">
    <property type="protein sequence ID" value="CAD6502567.1"/>
    <property type="molecule type" value="Genomic_DNA"/>
</dbReference>
<feature type="transmembrane region" description="Helical" evidence="1">
    <location>
        <begin position="111"/>
        <end position="129"/>
    </location>
</feature>
<evidence type="ECO:0000313" key="4">
    <source>
        <dbReference type="Proteomes" id="UP000683417"/>
    </source>
</evidence>
<evidence type="ECO:0000256" key="1">
    <source>
        <dbReference type="SAM" id="Phobius"/>
    </source>
</evidence>
<dbReference type="Proteomes" id="UP000683417">
    <property type="component" value="Unassembled WGS sequence"/>
</dbReference>
<feature type="domain" description="DUF7719" evidence="2">
    <location>
        <begin position="113"/>
        <end position="181"/>
    </location>
</feature>
<protein>
    <submittedName>
        <fullName evidence="3">BgTH12-05158</fullName>
    </submittedName>
</protein>
<reference evidence="3" key="1">
    <citation type="submission" date="2020-10" db="EMBL/GenBank/DDBJ databases">
        <authorList>
            <person name="Muller C M."/>
        </authorList>
    </citation>
    <scope>NUCLEOTIDE SEQUENCE</scope>
    <source>
        <strain evidence="3">THUN-12</strain>
    </source>
</reference>
<name>A0A9W4GEH7_BLUGR</name>
<dbReference type="PANTHER" id="PTHR37846">
    <property type="entry name" value="YALI0B21296P"/>
    <property type="match status" value="1"/>
</dbReference>
<keyword evidence="1" id="KW-1133">Transmembrane helix</keyword>
<dbReference type="PANTHER" id="PTHR37846:SF1">
    <property type="entry name" value="DEACETYLASE-LIKE PROTEIN"/>
    <property type="match status" value="1"/>
</dbReference>
<gene>
    <name evidence="3" type="ORF">BGTH12_LOCUS3925</name>
</gene>
<organism evidence="3 4">
    <name type="scientific">Blumeria graminis f. sp. triticale</name>
    <dbReference type="NCBI Taxonomy" id="1689686"/>
    <lineage>
        <taxon>Eukaryota</taxon>
        <taxon>Fungi</taxon>
        <taxon>Dikarya</taxon>
        <taxon>Ascomycota</taxon>
        <taxon>Pezizomycotina</taxon>
        <taxon>Leotiomycetes</taxon>
        <taxon>Erysiphales</taxon>
        <taxon>Erysiphaceae</taxon>
        <taxon>Blumeria</taxon>
    </lineage>
</organism>
<evidence type="ECO:0000313" key="3">
    <source>
        <dbReference type="EMBL" id="CAD6502567.1"/>
    </source>
</evidence>
<sequence>MTTKTPNDQTSKTLLEIAEKRQLFRAEQNSETDVTVGRLPEAILWSISLTMLHLTMDLLVTHQYVEEIDWSSILLRATQAFPVTLLLIYLFHPHPFPSHLTPALPMKIQPLSHQLFFFTCSMIAGSYFIHITNRYPFYAVMKQVPPLGCLWIWSVIELDILWATGSLVCSCIYLKLGNYSFW</sequence>
<dbReference type="AlphaFoldDB" id="A0A9W4GEH7"/>